<comment type="subcellular location">
    <subcellularLocation>
        <location evidence="2">Endosome membrane</location>
        <topology evidence="2">Peripheral membrane protein</topology>
    </subcellularLocation>
    <subcellularLocation>
        <location evidence="1">Late endosome membrane</location>
    </subcellularLocation>
    <subcellularLocation>
        <location evidence="3">Lysosome membrane</location>
        <topology evidence="3">Peripheral membrane protein</topology>
        <orientation evidence="3">Cytoplasmic side</orientation>
    </subcellularLocation>
</comment>
<keyword evidence="10" id="KW-1185">Reference proteome</keyword>
<evidence type="ECO:0000256" key="6">
    <source>
        <dbReference type="ARBA" id="ARBA00022833"/>
    </source>
</evidence>
<evidence type="ECO:0000259" key="9">
    <source>
        <dbReference type="PROSITE" id="PS51837"/>
    </source>
</evidence>
<feature type="domain" description="LITAF" evidence="9">
    <location>
        <begin position="46"/>
        <end position="132"/>
    </location>
</feature>
<keyword evidence="7 8" id="KW-0472">Membrane</keyword>
<keyword evidence="8" id="KW-0812">Transmembrane</keyword>
<evidence type="ECO:0000256" key="2">
    <source>
        <dbReference type="ARBA" id="ARBA00004481"/>
    </source>
</evidence>
<evidence type="ECO:0000313" key="10">
    <source>
        <dbReference type="Proteomes" id="UP000694904"/>
    </source>
</evidence>
<name>A0ABM1PIU7_DROAR</name>
<proteinExistence type="inferred from homology"/>
<dbReference type="SMART" id="SM00714">
    <property type="entry name" value="LITAF"/>
    <property type="match status" value="1"/>
</dbReference>
<dbReference type="InterPro" id="IPR006629">
    <property type="entry name" value="LITAF"/>
</dbReference>
<reference evidence="10" key="2">
    <citation type="journal article" date="2016" name="G3 (Bethesda)">
        <title>Genome Evolution in Three Species of Cactophilic Drosophila.</title>
        <authorList>
            <person name="Sanchez-Flores A."/>
            <person name="Penazola F."/>
            <person name="Carpinteyro-Ponce J."/>
            <person name="Nazario-Yepiz N."/>
            <person name="Abreu-Goodger C."/>
            <person name="Machado C.A."/>
            <person name="Markow T.A."/>
        </authorList>
    </citation>
    <scope>NUCLEOTIDE SEQUENCE [LARGE SCALE GENOMIC DNA]</scope>
</reference>
<dbReference type="GeneID" id="108616449"/>
<dbReference type="PANTHER" id="PTHR23292:SF14">
    <property type="entry name" value="FI16615P1-RELATED"/>
    <property type="match status" value="1"/>
</dbReference>
<evidence type="ECO:0000256" key="4">
    <source>
        <dbReference type="ARBA" id="ARBA00005975"/>
    </source>
</evidence>
<dbReference type="RefSeq" id="XP_017867133.1">
    <property type="nucleotide sequence ID" value="XM_018011644.1"/>
</dbReference>
<reference evidence="11" key="3">
    <citation type="submission" date="2025-08" db="UniProtKB">
        <authorList>
            <consortium name="RefSeq"/>
        </authorList>
    </citation>
    <scope>IDENTIFICATION</scope>
    <source>
        <tissue evidence="11">Whole organism</tissue>
    </source>
</reference>
<sequence>MLIKEFSMEMDLKPLGLSYMASAPGAASAVCSAPPAAATAPPAAAPPTVLLVNAAGATPLGPEPQRMTCPSCHNVMQTRLELRSNKNTHLIALVLCVTGLICLVPLPYCLKSCRSLYHYCSCCNQYLGKAAN</sequence>
<evidence type="ECO:0000256" key="1">
    <source>
        <dbReference type="ARBA" id="ARBA00004414"/>
    </source>
</evidence>
<evidence type="ECO:0000256" key="8">
    <source>
        <dbReference type="SAM" id="Phobius"/>
    </source>
</evidence>
<dbReference type="InterPro" id="IPR037519">
    <property type="entry name" value="LITAF_fam"/>
</dbReference>
<keyword evidence="5" id="KW-0479">Metal-binding</keyword>
<reference evidence="10" key="1">
    <citation type="journal article" date="1997" name="Nucleic Acids Res.">
        <title>tRNAscan-SE: a program for improved detection of transfer RNA genes in genomic sequence.</title>
        <authorList>
            <person name="Lowe T.M."/>
            <person name="Eddy S.R."/>
        </authorList>
    </citation>
    <scope>NUCLEOTIDE SEQUENCE [LARGE SCALE GENOMIC DNA]</scope>
</reference>
<dbReference type="PROSITE" id="PS51837">
    <property type="entry name" value="LITAF"/>
    <property type="match status" value="1"/>
</dbReference>
<gene>
    <name evidence="11" type="primary">LOC108616449</name>
</gene>
<evidence type="ECO:0000256" key="3">
    <source>
        <dbReference type="ARBA" id="ARBA00004630"/>
    </source>
</evidence>
<comment type="similarity">
    <text evidence="4">Belongs to the CDIP1/LITAF family.</text>
</comment>
<organism evidence="10 11">
    <name type="scientific">Drosophila arizonae</name>
    <name type="common">Fruit fly</name>
    <dbReference type="NCBI Taxonomy" id="7263"/>
    <lineage>
        <taxon>Eukaryota</taxon>
        <taxon>Metazoa</taxon>
        <taxon>Ecdysozoa</taxon>
        <taxon>Arthropoda</taxon>
        <taxon>Hexapoda</taxon>
        <taxon>Insecta</taxon>
        <taxon>Pterygota</taxon>
        <taxon>Neoptera</taxon>
        <taxon>Endopterygota</taxon>
        <taxon>Diptera</taxon>
        <taxon>Brachycera</taxon>
        <taxon>Muscomorpha</taxon>
        <taxon>Ephydroidea</taxon>
        <taxon>Drosophilidae</taxon>
        <taxon>Drosophila</taxon>
    </lineage>
</organism>
<dbReference type="Proteomes" id="UP000694904">
    <property type="component" value="Chromosome 5"/>
</dbReference>
<evidence type="ECO:0000256" key="7">
    <source>
        <dbReference type="ARBA" id="ARBA00023136"/>
    </source>
</evidence>
<evidence type="ECO:0000256" key="5">
    <source>
        <dbReference type="ARBA" id="ARBA00022723"/>
    </source>
</evidence>
<dbReference type="PANTHER" id="PTHR23292">
    <property type="entry name" value="LIPOPOLYSACCHARIDE-INDUCED TUMOR NECROSIS FACTOR-ALPHA FACTOR"/>
    <property type="match status" value="1"/>
</dbReference>
<evidence type="ECO:0000313" key="11">
    <source>
        <dbReference type="RefSeq" id="XP_017867133.1"/>
    </source>
</evidence>
<accession>A0ABM1PIU7</accession>
<protein>
    <submittedName>
        <fullName evidence="11">Lipopolysaccharide-induced tumor necrosis factor-alpha factor homolog</fullName>
    </submittedName>
</protein>
<feature type="transmembrane region" description="Helical" evidence="8">
    <location>
        <begin position="89"/>
        <end position="108"/>
    </location>
</feature>
<keyword evidence="6" id="KW-0862">Zinc</keyword>
<keyword evidence="8" id="KW-1133">Transmembrane helix</keyword>
<dbReference type="Pfam" id="PF10601">
    <property type="entry name" value="zf-LITAF-like"/>
    <property type="match status" value="1"/>
</dbReference>